<accession>A0ABZ2YTZ6</accession>
<keyword evidence="2" id="KW-1185">Reference proteome</keyword>
<gene>
    <name evidence="1" type="ORF">WJU16_07865</name>
</gene>
<evidence type="ECO:0000313" key="2">
    <source>
        <dbReference type="Proteomes" id="UP001485459"/>
    </source>
</evidence>
<organism evidence="1 2">
    <name type="scientific">Chitinophaga pollutisoli</name>
    <dbReference type="NCBI Taxonomy" id="3133966"/>
    <lineage>
        <taxon>Bacteria</taxon>
        <taxon>Pseudomonadati</taxon>
        <taxon>Bacteroidota</taxon>
        <taxon>Chitinophagia</taxon>
        <taxon>Chitinophagales</taxon>
        <taxon>Chitinophagaceae</taxon>
        <taxon>Chitinophaga</taxon>
    </lineage>
</organism>
<dbReference type="Proteomes" id="UP001485459">
    <property type="component" value="Chromosome"/>
</dbReference>
<dbReference type="EMBL" id="CP149822">
    <property type="protein sequence ID" value="WZN42948.1"/>
    <property type="molecule type" value="Genomic_DNA"/>
</dbReference>
<evidence type="ECO:0000313" key="1">
    <source>
        <dbReference type="EMBL" id="WZN42948.1"/>
    </source>
</evidence>
<dbReference type="RefSeq" id="WP_341837771.1">
    <property type="nucleotide sequence ID" value="NZ_CP149822.1"/>
</dbReference>
<sequence>MLTTIDWEKFHRILGTYLFMNSRMTLGSDEHLDLILRVRDDLRELTALIEMLTGEIGQHIPRFTYALARDTVMALIPCIRLTRNVVMEIRQASLLDGKVELLEMEAALAGLQEVVLELTRGHMQGRREMHNILN</sequence>
<protein>
    <submittedName>
        <fullName evidence="1">Uncharacterized protein</fullName>
    </submittedName>
</protein>
<reference evidence="2" key="1">
    <citation type="submission" date="2024-03" db="EMBL/GenBank/DDBJ databases">
        <title>Chitinophaga horti sp. nov., isolated from garden soil.</title>
        <authorList>
            <person name="Lee D.S."/>
            <person name="Han D.M."/>
            <person name="Baek J.H."/>
            <person name="Choi D.G."/>
            <person name="Jeon J.H."/>
            <person name="Jeon C.O."/>
        </authorList>
    </citation>
    <scope>NUCLEOTIDE SEQUENCE [LARGE SCALE GENOMIC DNA]</scope>
    <source>
        <strain evidence="2">GPA1</strain>
    </source>
</reference>
<proteinExistence type="predicted"/>
<name>A0ABZ2YTZ6_9BACT</name>